<evidence type="ECO:0000313" key="2">
    <source>
        <dbReference type="EMBL" id="KAF3437558.1"/>
    </source>
</evidence>
<dbReference type="EMBL" id="VOIH02000009">
    <property type="protein sequence ID" value="KAF3437558.1"/>
    <property type="molecule type" value="Genomic_DNA"/>
</dbReference>
<feature type="region of interest" description="Disordered" evidence="1">
    <location>
        <begin position="1"/>
        <end position="36"/>
    </location>
</feature>
<protein>
    <submittedName>
        <fullName evidence="2">Uncharacterized protein</fullName>
    </submittedName>
</protein>
<keyword evidence="3" id="KW-1185">Reference proteome</keyword>
<proteinExistence type="predicted"/>
<dbReference type="AlphaFoldDB" id="A0A8K0DYH9"/>
<gene>
    <name evidence="2" type="ORF">FNV43_RR20314</name>
</gene>
<name>A0A8K0DYH9_9ROSA</name>
<organism evidence="2 3">
    <name type="scientific">Rhamnella rubrinervis</name>
    <dbReference type="NCBI Taxonomy" id="2594499"/>
    <lineage>
        <taxon>Eukaryota</taxon>
        <taxon>Viridiplantae</taxon>
        <taxon>Streptophyta</taxon>
        <taxon>Embryophyta</taxon>
        <taxon>Tracheophyta</taxon>
        <taxon>Spermatophyta</taxon>
        <taxon>Magnoliopsida</taxon>
        <taxon>eudicotyledons</taxon>
        <taxon>Gunneridae</taxon>
        <taxon>Pentapetalae</taxon>
        <taxon>rosids</taxon>
        <taxon>fabids</taxon>
        <taxon>Rosales</taxon>
        <taxon>Rhamnaceae</taxon>
        <taxon>rhamnoid group</taxon>
        <taxon>Rhamneae</taxon>
        <taxon>Rhamnella</taxon>
    </lineage>
</organism>
<dbReference type="Proteomes" id="UP000796880">
    <property type="component" value="Unassembled WGS sequence"/>
</dbReference>
<reference evidence="2" key="1">
    <citation type="submission" date="2020-03" db="EMBL/GenBank/DDBJ databases">
        <title>A high-quality chromosome-level genome assembly of a woody plant with both climbing and erect habits, Rhamnella rubrinervis.</title>
        <authorList>
            <person name="Lu Z."/>
            <person name="Yang Y."/>
            <person name="Zhu X."/>
            <person name="Sun Y."/>
        </authorList>
    </citation>
    <scope>NUCLEOTIDE SEQUENCE</scope>
    <source>
        <strain evidence="2">BYM</strain>
        <tissue evidence="2">Leaf</tissue>
    </source>
</reference>
<evidence type="ECO:0000256" key="1">
    <source>
        <dbReference type="SAM" id="MobiDB-lite"/>
    </source>
</evidence>
<comment type="caution">
    <text evidence="2">The sequence shown here is derived from an EMBL/GenBank/DDBJ whole genome shotgun (WGS) entry which is preliminary data.</text>
</comment>
<evidence type="ECO:0000313" key="3">
    <source>
        <dbReference type="Proteomes" id="UP000796880"/>
    </source>
</evidence>
<sequence>MWKLLDGRGSCGGRQKMSQVRGSCPGHRKAGREEVVPEPQAGRRGLLFEWPLEAGVMQGRAVVEEDVGGREKVVWWSEKFGRAVGKEDAGGRMKRAPEARGKMFDCRRSFLRSAGCLRSWRRSPEEDVGWSVGEGAQAEDVLESRWKLGSADGMLGEGRCLRQEVGGGQRKMAEGRRKSGGRTRCSEVAGSCLRKLRGRWKMLRPERMVSAAGSYRRVS</sequence>
<accession>A0A8K0DYH9</accession>